<name>A0A851Z495_9AVES</name>
<dbReference type="EMBL" id="WBNJ01000385">
    <property type="protein sequence ID" value="NXD84928.1"/>
    <property type="molecule type" value="Genomic_DNA"/>
</dbReference>
<protein>
    <submittedName>
        <fullName evidence="1">CD69 protein</fullName>
    </submittedName>
</protein>
<dbReference type="Gene3D" id="3.10.100.10">
    <property type="entry name" value="Mannose-Binding Protein A, subunit A"/>
    <property type="match status" value="1"/>
</dbReference>
<evidence type="ECO:0000313" key="2">
    <source>
        <dbReference type="Proteomes" id="UP000648918"/>
    </source>
</evidence>
<accession>A0A851Z495</accession>
<gene>
    <name evidence="1" type="primary">Cd69</name>
    <name evidence="1" type="ORF">HALSEN_R11380</name>
</gene>
<organism evidence="1 2">
    <name type="scientific">Halcyon senegalensis</name>
    <dbReference type="NCBI Taxonomy" id="342381"/>
    <lineage>
        <taxon>Eukaryota</taxon>
        <taxon>Metazoa</taxon>
        <taxon>Chordata</taxon>
        <taxon>Craniata</taxon>
        <taxon>Vertebrata</taxon>
        <taxon>Euteleostomi</taxon>
        <taxon>Archelosauria</taxon>
        <taxon>Archosauria</taxon>
        <taxon>Dinosauria</taxon>
        <taxon>Saurischia</taxon>
        <taxon>Theropoda</taxon>
        <taxon>Coelurosauria</taxon>
        <taxon>Aves</taxon>
        <taxon>Neognathae</taxon>
        <taxon>Neoaves</taxon>
        <taxon>Telluraves</taxon>
        <taxon>Coraciimorphae</taxon>
        <taxon>Coraciiformes</taxon>
        <taxon>Alcedinidae</taxon>
        <taxon>Halcyon</taxon>
    </lineage>
</organism>
<dbReference type="AlphaFoldDB" id="A0A851Z495"/>
<feature type="non-terminal residue" evidence="1">
    <location>
        <position position="1"/>
    </location>
</feature>
<dbReference type="SUPFAM" id="SSF56436">
    <property type="entry name" value="C-type lectin-like"/>
    <property type="match status" value="1"/>
</dbReference>
<evidence type="ECO:0000313" key="1">
    <source>
        <dbReference type="EMBL" id="NXD84928.1"/>
    </source>
</evidence>
<keyword evidence="2" id="KW-1185">Reference proteome</keyword>
<dbReference type="PANTHER" id="PTHR45710">
    <property type="entry name" value="C-TYPE LECTIN DOMAIN-CONTAINING PROTEIN 180"/>
    <property type="match status" value="1"/>
</dbReference>
<dbReference type="PANTHER" id="PTHR45710:SF35">
    <property type="entry name" value="C-TYPE LECTIN DOMAIN FAMILY 2 MEMBER D"/>
    <property type="match status" value="1"/>
</dbReference>
<dbReference type="InterPro" id="IPR016187">
    <property type="entry name" value="CTDL_fold"/>
</dbReference>
<feature type="non-terminal residue" evidence="1">
    <location>
        <position position="66"/>
    </location>
</feature>
<dbReference type="Proteomes" id="UP000648918">
    <property type="component" value="Unassembled WGS sequence"/>
</dbReference>
<dbReference type="InterPro" id="IPR050828">
    <property type="entry name" value="C-type_lectin/matrix_domain"/>
</dbReference>
<dbReference type="InterPro" id="IPR016186">
    <property type="entry name" value="C-type_lectin-like/link_sf"/>
</dbReference>
<proteinExistence type="predicted"/>
<reference evidence="1" key="1">
    <citation type="submission" date="2019-09" db="EMBL/GenBank/DDBJ databases">
        <title>Bird 10,000 Genomes (B10K) Project - Family phase.</title>
        <authorList>
            <person name="Zhang G."/>
        </authorList>
    </citation>
    <scope>NUCLEOTIDE SEQUENCE</scope>
    <source>
        <strain evidence="1">B10K-DU-024-03</strain>
        <tissue evidence="1">Muscle</tissue>
    </source>
</reference>
<sequence length="66" mass="7926">CPDGWVGYHKVCHYLLKLEEEERSWEWSQEHCSVLGASVAVLRREWEMEFLLCLKGNVDYWVGLRR</sequence>
<dbReference type="OrthoDB" id="10059571at2759"/>
<comment type="caution">
    <text evidence="1">The sequence shown here is derived from an EMBL/GenBank/DDBJ whole genome shotgun (WGS) entry which is preliminary data.</text>
</comment>